<feature type="transmembrane region" description="Helical" evidence="1">
    <location>
        <begin position="336"/>
        <end position="353"/>
    </location>
</feature>
<organism evidence="3 4">
    <name type="scientific">Solimicrobium silvestre</name>
    <dbReference type="NCBI Taxonomy" id="2099400"/>
    <lineage>
        <taxon>Bacteria</taxon>
        <taxon>Pseudomonadati</taxon>
        <taxon>Pseudomonadota</taxon>
        <taxon>Betaproteobacteria</taxon>
        <taxon>Burkholderiales</taxon>
        <taxon>Oxalobacteraceae</taxon>
        <taxon>Solimicrobium</taxon>
    </lineage>
</organism>
<feature type="transmembrane region" description="Helical" evidence="1">
    <location>
        <begin position="12"/>
        <end position="30"/>
    </location>
</feature>
<feature type="transmembrane region" description="Helical" evidence="1">
    <location>
        <begin position="78"/>
        <end position="102"/>
    </location>
</feature>
<evidence type="ECO:0000313" key="3">
    <source>
        <dbReference type="EMBL" id="PRC91259.1"/>
    </source>
</evidence>
<feature type="transmembrane region" description="Helical" evidence="1">
    <location>
        <begin position="403"/>
        <end position="422"/>
    </location>
</feature>
<feature type="transmembrane region" description="Helical" evidence="1">
    <location>
        <begin position="365"/>
        <end position="383"/>
    </location>
</feature>
<feature type="transmembrane region" description="Helical" evidence="1">
    <location>
        <begin position="269"/>
        <end position="288"/>
    </location>
</feature>
<dbReference type="EMBL" id="PUGF01000026">
    <property type="protein sequence ID" value="PRC91259.1"/>
    <property type="molecule type" value="Genomic_DNA"/>
</dbReference>
<dbReference type="Proteomes" id="UP000237839">
    <property type="component" value="Unassembled WGS sequence"/>
</dbReference>
<keyword evidence="4" id="KW-1185">Reference proteome</keyword>
<proteinExistence type="predicted"/>
<evidence type="ECO:0000259" key="2">
    <source>
        <dbReference type="Pfam" id="PF22895"/>
    </source>
</evidence>
<sequence>MKKLLSAINKLDSRMVFFSTLVLIFFYLLFRNTGLYTMVQSDEWAYSSFSRLIPFNEAQLPSYLYFSIFHLTNYCGDGFLACARALNVLLFLAAAPFIYLVARNYMSGKLSGFIAIMSVCGPLNTYTAYFMPEATYFLAFWVITWAAFQFRAAPTSKRCAVLGITIALASMIKIHALFLLPALLLFILYTAYATYSGNGNSTWLRTGLRLISIALASAALVRFGIGALYAGKNGLDLLGTLYRNQAAGTAHPTMQHLLELTLVSASGHAMGLIVLFGVPLAATLVYPMNRTESKSTTTALLLYLLLMLGSLLAITVMFTATVVGLYDSITRLHMRYYDFIIPLFLIFAGSQLSRNSSEPPIIKKLIIGTMIAIAIIYSRYFLLEQFSPSIIDCPDLNGLSIKHIFNQFTVLAVFCIAAWITNNKLGIKLFLYVFMPIYTILTSIAIAHTFRSSMAPDIYERAGIYVHDHLSKDEIAKVIVIGADDAGLFKSKFHMDNPKVDLQSTPKGQPIDISRFAHDKHWLLIIGDYPSIPNVLSRQDSGDYSLLLIANEDGTIPPIDFSKPLAGGDLVHIKGLSNPESWGGSWSIDDNVELKFDTALPKKLTLHLTADAYGPNIGQNFVIMIGASRQTFNLTNEARELIFNMETDGAQHVITIEIPQPTSPKQLGISEDARRLGIAMIRMKIE</sequence>
<dbReference type="InterPro" id="IPR054288">
    <property type="entry name" value="DUF7024"/>
</dbReference>
<keyword evidence="3" id="KW-0808">Transferase</keyword>
<feature type="transmembrane region" description="Helical" evidence="1">
    <location>
        <begin position="300"/>
        <end position="324"/>
    </location>
</feature>
<dbReference type="GO" id="GO:0016757">
    <property type="term" value="F:glycosyltransferase activity"/>
    <property type="evidence" value="ECO:0007669"/>
    <property type="project" value="UniProtKB-KW"/>
</dbReference>
<feature type="transmembrane region" description="Helical" evidence="1">
    <location>
        <begin position="210"/>
        <end position="231"/>
    </location>
</feature>
<feature type="transmembrane region" description="Helical" evidence="1">
    <location>
        <begin position="160"/>
        <end position="189"/>
    </location>
</feature>
<dbReference type="Pfam" id="PF22895">
    <property type="entry name" value="DUF7024"/>
    <property type="match status" value="1"/>
</dbReference>
<feature type="domain" description="DUF7024" evidence="2">
    <location>
        <begin position="560"/>
        <end position="686"/>
    </location>
</feature>
<name>A0A2S9GU74_9BURK</name>
<evidence type="ECO:0000256" key="1">
    <source>
        <dbReference type="SAM" id="Phobius"/>
    </source>
</evidence>
<reference evidence="3 4" key="1">
    <citation type="submission" date="2018-02" db="EMBL/GenBank/DDBJ databases">
        <title>Solimicrobium silvestre gen. nov., sp. nov., isolated from alpine forest soil.</title>
        <authorList>
            <person name="Margesin R."/>
            <person name="Albuquerque L."/>
            <person name="Zhang D.-C."/>
            <person name="Froufe H.J.C."/>
            <person name="Severino R."/>
            <person name="Roxo I."/>
            <person name="Egas C."/>
            <person name="Da Costa M.S."/>
        </authorList>
    </citation>
    <scope>NUCLEOTIDE SEQUENCE [LARGE SCALE GENOMIC DNA]</scope>
    <source>
        <strain evidence="3 4">S20-91</strain>
    </source>
</reference>
<keyword evidence="1" id="KW-0472">Membrane</keyword>
<keyword evidence="3" id="KW-0328">Glycosyltransferase</keyword>
<protein>
    <submittedName>
        <fullName evidence="3">Dolichyl-phosphate-mannose-protein mannosyltransferase</fullName>
    </submittedName>
</protein>
<keyword evidence="1" id="KW-0812">Transmembrane</keyword>
<keyword evidence="1" id="KW-1133">Transmembrane helix</keyword>
<accession>A0A2S9GU74</accession>
<feature type="transmembrane region" description="Helical" evidence="1">
    <location>
        <begin position="429"/>
        <end position="450"/>
    </location>
</feature>
<comment type="caution">
    <text evidence="3">The sequence shown here is derived from an EMBL/GenBank/DDBJ whole genome shotgun (WGS) entry which is preliminary data.</text>
</comment>
<feature type="transmembrane region" description="Helical" evidence="1">
    <location>
        <begin position="123"/>
        <end position="148"/>
    </location>
</feature>
<gene>
    <name evidence="3" type="ORF">S2091_4044</name>
</gene>
<evidence type="ECO:0000313" key="4">
    <source>
        <dbReference type="Proteomes" id="UP000237839"/>
    </source>
</evidence>
<dbReference type="AlphaFoldDB" id="A0A2S9GU74"/>